<evidence type="ECO:0008006" key="2">
    <source>
        <dbReference type="Google" id="ProtNLM"/>
    </source>
</evidence>
<evidence type="ECO:0000313" key="1">
    <source>
        <dbReference type="EMBL" id="SVB51168.1"/>
    </source>
</evidence>
<feature type="non-terminal residue" evidence="1">
    <location>
        <position position="66"/>
    </location>
</feature>
<dbReference type="AlphaFoldDB" id="A0A382EKB8"/>
<name>A0A382EKB8_9ZZZZ</name>
<dbReference type="InterPro" id="IPR029066">
    <property type="entry name" value="PLP-binding_barrel"/>
</dbReference>
<dbReference type="PANTHER" id="PTHR28004">
    <property type="entry name" value="ZGC:162816-RELATED"/>
    <property type="match status" value="1"/>
</dbReference>
<dbReference type="PANTHER" id="PTHR28004:SF2">
    <property type="entry name" value="D-SERINE DEHYDRATASE"/>
    <property type="match status" value="1"/>
</dbReference>
<protein>
    <recommendedName>
        <fullName evidence="2">Alanine racemase N-terminal domain-containing protein</fullName>
    </recommendedName>
</protein>
<feature type="non-terminal residue" evidence="1">
    <location>
        <position position="1"/>
    </location>
</feature>
<dbReference type="GO" id="GO:0008721">
    <property type="term" value="F:D-serine ammonia-lyase activity"/>
    <property type="evidence" value="ECO:0007669"/>
    <property type="project" value="TreeGrafter"/>
</dbReference>
<dbReference type="EMBL" id="UINC01044985">
    <property type="protein sequence ID" value="SVB51168.1"/>
    <property type="molecule type" value="Genomic_DNA"/>
</dbReference>
<reference evidence="1" key="1">
    <citation type="submission" date="2018-05" db="EMBL/GenBank/DDBJ databases">
        <authorList>
            <person name="Lanie J.A."/>
            <person name="Ng W.-L."/>
            <person name="Kazmierczak K.M."/>
            <person name="Andrzejewski T.M."/>
            <person name="Davidsen T.M."/>
            <person name="Wayne K.J."/>
            <person name="Tettelin H."/>
            <person name="Glass J.I."/>
            <person name="Rusch D."/>
            <person name="Podicherti R."/>
            <person name="Tsui H.-C.T."/>
            <person name="Winkler M.E."/>
        </authorList>
    </citation>
    <scope>NUCLEOTIDE SEQUENCE</scope>
</reference>
<proteinExistence type="predicted"/>
<sequence>VDEVGMKKEDLDTPVLWVDLDRLAENITSLGTYFKVAGVNWRPHTKGVKIPAIAHMAIGAGAIGVT</sequence>
<dbReference type="InterPro" id="IPR051466">
    <property type="entry name" value="D-amino_acid_metab_enzyme"/>
</dbReference>
<gene>
    <name evidence="1" type="ORF">METZ01_LOCUS204022</name>
</gene>
<dbReference type="Gene3D" id="3.20.20.10">
    <property type="entry name" value="Alanine racemase"/>
    <property type="match status" value="1"/>
</dbReference>
<accession>A0A382EKB8</accession>
<organism evidence="1">
    <name type="scientific">marine metagenome</name>
    <dbReference type="NCBI Taxonomy" id="408172"/>
    <lineage>
        <taxon>unclassified sequences</taxon>
        <taxon>metagenomes</taxon>
        <taxon>ecological metagenomes</taxon>
    </lineage>
</organism>
<dbReference type="GO" id="GO:0036088">
    <property type="term" value="P:D-serine catabolic process"/>
    <property type="evidence" value="ECO:0007669"/>
    <property type="project" value="TreeGrafter"/>
</dbReference>